<dbReference type="KEGG" id="acht:bsdcttw_31100"/>
<feature type="transmembrane region" description="Helical" evidence="1">
    <location>
        <begin position="166"/>
        <end position="187"/>
    </location>
</feature>
<evidence type="ECO:0000313" key="2">
    <source>
        <dbReference type="EMBL" id="BCK00070.1"/>
    </source>
</evidence>
<sequence length="221" mass="24353">MKTKHDKYAIEYGLIIVMTLIVSAFTFVSYNLPANLMLSLFAVTLIALLYIWRKKLTRNNLYVNNILNLLFANIGAYIMIKYLAISIDSLIGFLAGVAVIDVLSFTRHGKRTLNAKLMSSTKSIARLSICLPVAGKAGLQPIIGVGDLLYYSVITMYFVQADGMEIGLRTALFLLIGQILNIIGIVVLKKRLKEQYKGFPATIFPGILILIAIAAHIIGVV</sequence>
<protein>
    <submittedName>
        <fullName evidence="2">Uncharacterized protein</fullName>
    </submittedName>
</protein>
<feature type="transmembrane region" description="Helical" evidence="1">
    <location>
        <begin position="127"/>
        <end position="154"/>
    </location>
</feature>
<feature type="transmembrane region" description="Helical" evidence="1">
    <location>
        <begin position="36"/>
        <end position="53"/>
    </location>
</feature>
<dbReference type="AlphaFoldDB" id="A0A7I8DNW0"/>
<dbReference type="EMBL" id="AP023368">
    <property type="protein sequence ID" value="BCK00070.1"/>
    <property type="molecule type" value="Genomic_DNA"/>
</dbReference>
<dbReference type="Proteomes" id="UP000515703">
    <property type="component" value="Chromosome"/>
</dbReference>
<keyword evidence="1" id="KW-0812">Transmembrane</keyword>
<evidence type="ECO:0000256" key="1">
    <source>
        <dbReference type="SAM" id="Phobius"/>
    </source>
</evidence>
<keyword evidence="1" id="KW-0472">Membrane</keyword>
<reference evidence="2 3" key="1">
    <citation type="submission" date="2020-08" db="EMBL/GenBank/DDBJ databases">
        <title>Draft genome sequencing of an Anaerocolumna strain isolated from anoxic soil subjected to BSD treatment.</title>
        <authorList>
            <person name="Uek A."/>
            <person name="Tonouchi A."/>
        </authorList>
    </citation>
    <scope>NUCLEOTIDE SEQUENCE [LARGE SCALE GENOMIC DNA]</scope>
    <source>
        <strain evidence="2 3">CTTW</strain>
    </source>
</reference>
<keyword evidence="3" id="KW-1185">Reference proteome</keyword>
<feature type="transmembrane region" description="Helical" evidence="1">
    <location>
        <begin position="90"/>
        <end position="106"/>
    </location>
</feature>
<feature type="transmembrane region" description="Helical" evidence="1">
    <location>
        <begin position="199"/>
        <end position="218"/>
    </location>
</feature>
<feature type="transmembrane region" description="Helical" evidence="1">
    <location>
        <begin position="12"/>
        <end position="30"/>
    </location>
</feature>
<evidence type="ECO:0000313" key="3">
    <source>
        <dbReference type="Proteomes" id="UP000515703"/>
    </source>
</evidence>
<gene>
    <name evidence="2" type="ORF">bsdcttw_31100</name>
</gene>
<proteinExistence type="predicted"/>
<organism evidence="2 3">
    <name type="scientific">Anaerocolumna chitinilytica</name>
    <dbReference type="NCBI Taxonomy" id="1727145"/>
    <lineage>
        <taxon>Bacteria</taxon>
        <taxon>Bacillati</taxon>
        <taxon>Bacillota</taxon>
        <taxon>Clostridia</taxon>
        <taxon>Lachnospirales</taxon>
        <taxon>Lachnospiraceae</taxon>
        <taxon>Anaerocolumna</taxon>
    </lineage>
</organism>
<accession>A0A7I8DNW0</accession>
<dbReference type="RefSeq" id="WP_185255780.1">
    <property type="nucleotide sequence ID" value="NZ_AP023368.1"/>
</dbReference>
<name>A0A7I8DNW0_9FIRM</name>
<feature type="transmembrane region" description="Helical" evidence="1">
    <location>
        <begin position="65"/>
        <end position="84"/>
    </location>
</feature>
<reference evidence="2 3" key="2">
    <citation type="submission" date="2020-08" db="EMBL/GenBank/DDBJ databases">
        <authorList>
            <person name="Ueki A."/>
            <person name="Tonouchi A."/>
        </authorList>
    </citation>
    <scope>NUCLEOTIDE SEQUENCE [LARGE SCALE GENOMIC DNA]</scope>
    <source>
        <strain evidence="2 3">CTTW</strain>
    </source>
</reference>
<keyword evidence="1" id="KW-1133">Transmembrane helix</keyword>